<dbReference type="EMBL" id="JBHUCM010000082">
    <property type="protein sequence ID" value="MFD1547749.1"/>
    <property type="molecule type" value="Genomic_DNA"/>
</dbReference>
<accession>A0ABW4GZJ1</accession>
<name>A0ABW4GZJ1_9ACTN</name>
<keyword evidence="2" id="KW-1185">Reference proteome</keyword>
<dbReference type="Proteomes" id="UP001597097">
    <property type="component" value="Unassembled WGS sequence"/>
</dbReference>
<gene>
    <name evidence="1" type="ORF">ACFSJ0_62725</name>
</gene>
<evidence type="ECO:0000313" key="2">
    <source>
        <dbReference type="Proteomes" id="UP001597097"/>
    </source>
</evidence>
<protein>
    <submittedName>
        <fullName evidence="1">Uncharacterized protein</fullName>
    </submittedName>
</protein>
<sequence>MDKLDEGVVIAALRCVGRALGVVLDAVGVAAVSSATASLVVGVSVDVGEDEVVGVASVAVAVGSASEVAAADGESDVVAVFVGEGEPGVVGEGESDVVGVGVADDESDGVGEGVSKVGVAVGASEVGRGVAVVEGVSDIEAVGVSDVDWGAVRSVWGSGHCCWPSSLLDCSSGVRWPGWSSVICQLGCASVDRWGPGGASVVWCHEAEL</sequence>
<proteinExistence type="predicted"/>
<comment type="caution">
    <text evidence="1">The sequence shown here is derived from an EMBL/GenBank/DDBJ whole genome shotgun (WGS) entry which is preliminary data.</text>
</comment>
<evidence type="ECO:0000313" key="1">
    <source>
        <dbReference type="EMBL" id="MFD1547749.1"/>
    </source>
</evidence>
<reference evidence="2" key="1">
    <citation type="journal article" date="2019" name="Int. J. Syst. Evol. Microbiol.">
        <title>The Global Catalogue of Microorganisms (GCM) 10K type strain sequencing project: providing services to taxonomists for standard genome sequencing and annotation.</title>
        <authorList>
            <consortium name="The Broad Institute Genomics Platform"/>
            <consortium name="The Broad Institute Genome Sequencing Center for Infectious Disease"/>
            <person name="Wu L."/>
            <person name="Ma J."/>
        </authorList>
    </citation>
    <scope>NUCLEOTIDE SEQUENCE [LARGE SCALE GENOMIC DNA]</scope>
    <source>
        <strain evidence="2">CGMCC 1.15399</strain>
    </source>
</reference>
<organism evidence="1 2">
    <name type="scientific">Nonomuraea guangzhouensis</name>
    <dbReference type="NCBI Taxonomy" id="1291555"/>
    <lineage>
        <taxon>Bacteria</taxon>
        <taxon>Bacillati</taxon>
        <taxon>Actinomycetota</taxon>
        <taxon>Actinomycetes</taxon>
        <taxon>Streptosporangiales</taxon>
        <taxon>Streptosporangiaceae</taxon>
        <taxon>Nonomuraea</taxon>
    </lineage>
</organism>
<dbReference type="RefSeq" id="WP_219539089.1">
    <property type="nucleotide sequence ID" value="NZ_JAHKRM010000054.1"/>
</dbReference>